<evidence type="ECO:0000313" key="2">
    <source>
        <dbReference type="Proteomes" id="UP000031668"/>
    </source>
</evidence>
<keyword evidence="2" id="KW-1185">Reference proteome</keyword>
<dbReference type="Proteomes" id="UP000031668">
    <property type="component" value="Unassembled WGS sequence"/>
</dbReference>
<dbReference type="OrthoDB" id="10068674at2759"/>
<evidence type="ECO:0000313" key="1">
    <source>
        <dbReference type="EMBL" id="KII64902.1"/>
    </source>
</evidence>
<name>A0A0C2MT71_THEKT</name>
<gene>
    <name evidence="1" type="ORF">RF11_09314</name>
</gene>
<dbReference type="EMBL" id="JWZT01004076">
    <property type="protein sequence ID" value="KII64902.1"/>
    <property type="molecule type" value="Genomic_DNA"/>
</dbReference>
<accession>A0A0C2MT71</accession>
<comment type="caution">
    <text evidence="1">The sequence shown here is derived from an EMBL/GenBank/DDBJ whole genome shotgun (WGS) entry which is preliminary data.</text>
</comment>
<reference evidence="1 2" key="1">
    <citation type="journal article" date="2014" name="Genome Biol. Evol.">
        <title>The genome of the myxosporean Thelohanellus kitauei shows adaptations to nutrient acquisition within its fish host.</title>
        <authorList>
            <person name="Yang Y."/>
            <person name="Xiong J."/>
            <person name="Zhou Z."/>
            <person name="Huo F."/>
            <person name="Miao W."/>
            <person name="Ran C."/>
            <person name="Liu Y."/>
            <person name="Zhang J."/>
            <person name="Feng J."/>
            <person name="Wang M."/>
            <person name="Wang M."/>
            <person name="Wang L."/>
            <person name="Yao B."/>
        </authorList>
    </citation>
    <scope>NUCLEOTIDE SEQUENCE [LARGE SCALE GENOMIC DNA]</scope>
    <source>
        <strain evidence="1">Wuqing</strain>
    </source>
</reference>
<sequence length="155" mass="18010">MQFFFNVHKFISIKMPQLVVGDAVIGCKTRYQQEHDGKRADINVSFLVSKSGKPHKIVKEIILPAVEELDESIHPNNEARLIFYVRFIKYEKICEELSFAKNMEIYTKDESMFDTVKPCFKTKALHVIKFSEQLVMVSSFDRTLSGVFCEHLNQN</sequence>
<dbReference type="AlphaFoldDB" id="A0A0C2MT71"/>
<proteinExistence type="predicted"/>
<protein>
    <submittedName>
        <fullName evidence="1">Uncharacterized protein</fullName>
    </submittedName>
</protein>
<organism evidence="1 2">
    <name type="scientific">Thelohanellus kitauei</name>
    <name type="common">Myxosporean</name>
    <dbReference type="NCBI Taxonomy" id="669202"/>
    <lineage>
        <taxon>Eukaryota</taxon>
        <taxon>Metazoa</taxon>
        <taxon>Cnidaria</taxon>
        <taxon>Myxozoa</taxon>
        <taxon>Myxosporea</taxon>
        <taxon>Bivalvulida</taxon>
        <taxon>Platysporina</taxon>
        <taxon>Myxobolidae</taxon>
        <taxon>Thelohanellus</taxon>
    </lineage>
</organism>